<dbReference type="GO" id="GO:0030151">
    <property type="term" value="F:molybdenum ion binding"/>
    <property type="evidence" value="ECO:0007669"/>
    <property type="project" value="InterPro"/>
</dbReference>
<dbReference type="GO" id="GO:0003824">
    <property type="term" value="F:catalytic activity"/>
    <property type="evidence" value="ECO:0007669"/>
    <property type="project" value="InterPro"/>
</dbReference>
<proteinExistence type="predicted"/>
<dbReference type="Pfam" id="PF03476">
    <property type="entry name" value="MOSC_N"/>
    <property type="match status" value="1"/>
</dbReference>
<dbReference type="Proteomes" id="UP000199444">
    <property type="component" value="Unassembled WGS sequence"/>
</dbReference>
<evidence type="ECO:0000259" key="1">
    <source>
        <dbReference type="PROSITE" id="PS51340"/>
    </source>
</evidence>
<dbReference type="SUPFAM" id="SSF50800">
    <property type="entry name" value="PK beta-barrel domain-like"/>
    <property type="match status" value="1"/>
</dbReference>
<dbReference type="RefSeq" id="WP_092494466.1">
    <property type="nucleotide sequence ID" value="NZ_FNKD01000006.1"/>
</dbReference>
<dbReference type="Pfam" id="PF03473">
    <property type="entry name" value="MOSC"/>
    <property type="match status" value="1"/>
</dbReference>
<dbReference type="InterPro" id="IPR011037">
    <property type="entry name" value="Pyrv_Knase-like_insert_dom_sf"/>
</dbReference>
<dbReference type="AlphaFoldDB" id="A0A1H1GME7"/>
<feature type="domain" description="MOSC" evidence="1">
    <location>
        <begin position="87"/>
        <end position="241"/>
    </location>
</feature>
<dbReference type="STRING" id="553311.SAMN05216231_3758"/>
<dbReference type="GO" id="GO:0030170">
    <property type="term" value="F:pyridoxal phosphate binding"/>
    <property type="evidence" value="ECO:0007669"/>
    <property type="project" value="InterPro"/>
</dbReference>
<evidence type="ECO:0000313" key="2">
    <source>
        <dbReference type="EMBL" id="SDR14317.1"/>
    </source>
</evidence>
<protein>
    <recommendedName>
        <fullName evidence="1">MOSC domain-containing protein</fullName>
    </recommendedName>
</protein>
<gene>
    <name evidence="2" type="ORF">SAMN05216231_3758</name>
</gene>
<sequence length="242" mass="28154">MLIGHMKEIVRHPVKSFSGESVRKSKIMDYGLYGDRGHAYLDESKKQNFLTITQFPEMVRYKARYIGEELLDEYPEVEVITPEGKIYDWEDEELIKEMENKSNRKISTIEYPPSHVPIGPIAVENIQLVTDASIDYLQEIWGEAEVDFRRFRPNLFISLKEKKPFIEEEWIGKRIKIGSEVEIELVGHCKRCMIITVNPDNAERDSSLHKTVIKERKNNFGVYASVIKTGDIHVDDEVHLLD</sequence>
<reference evidence="2 3" key="1">
    <citation type="submission" date="2016-10" db="EMBL/GenBank/DDBJ databases">
        <authorList>
            <person name="de Groot N.N."/>
        </authorList>
    </citation>
    <scope>NUCLEOTIDE SEQUENCE [LARGE SCALE GENOMIC DNA]</scope>
    <source>
        <strain evidence="2 3">CGMCC 1.10449</strain>
    </source>
</reference>
<name>A0A1H1GME7_9BACI</name>
<organism evidence="2 3">
    <name type="scientific">Virgibacillus salinus</name>
    <dbReference type="NCBI Taxonomy" id="553311"/>
    <lineage>
        <taxon>Bacteria</taxon>
        <taxon>Bacillati</taxon>
        <taxon>Bacillota</taxon>
        <taxon>Bacilli</taxon>
        <taxon>Bacillales</taxon>
        <taxon>Bacillaceae</taxon>
        <taxon>Virgibacillus</taxon>
    </lineage>
</organism>
<accession>A0A1H1GME7</accession>
<dbReference type="PROSITE" id="PS51340">
    <property type="entry name" value="MOSC"/>
    <property type="match status" value="1"/>
</dbReference>
<dbReference type="EMBL" id="FNKD01000006">
    <property type="protein sequence ID" value="SDR14317.1"/>
    <property type="molecule type" value="Genomic_DNA"/>
</dbReference>
<keyword evidence="3" id="KW-1185">Reference proteome</keyword>
<dbReference type="InterPro" id="IPR005302">
    <property type="entry name" value="MoCF_Sase_C"/>
</dbReference>
<dbReference type="Gene3D" id="2.40.33.20">
    <property type="entry name" value="PK beta-barrel domain-like"/>
    <property type="match status" value="1"/>
</dbReference>
<evidence type="ECO:0000313" key="3">
    <source>
        <dbReference type="Proteomes" id="UP000199444"/>
    </source>
</evidence>
<dbReference type="InterPro" id="IPR005303">
    <property type="entry name" value="MOCOS_middle"/>
</dbReference>